<name>A0AAW3AZX7_9TRYP</name>
<evidence type="ECO:0000256" key="1">
    <source>
        <dbReference type="SAM" id="MobiDB-lite"/>
    </source>
</evidence>
<organism evidence="2 3">
    <name type="scientific">Leishmania lindenbergi</name>
    <dbReference type="NCBI Taxonomy" id="651832"/>
    <lineage>
        <taxon>Eukaryota</taxon>
        <taxon>Discoba</taxon>
        <taxon>Euglenozoa</taxon>
        <taxon>Kinetoplastea</taxon>
        <taxon>Metakinetoplastina</taxon>
        <taxon>Trypanosomatida</taxon>
        <taxon>Trypanosomatidae</taxon>
        <taxon>Leishmaniinae</taxon>
        <taxon>Leishmania</taxon>
    </lineage>
</organism>
<dbReference type="Proteomes" id="UP001500131">
    <property type="component" value="Unassembled WGS sequence"/>
</dbReference>
<reference evidence="2 3" key="1">
    <citation type="submission" date="2024-02" db="EMBL/GenBank/DDBJ databases">
        <title>FIRST GENOME SEQUENCES OF Leishmania (Viannia) shawi, Leishmania (Viannia) lindenbergi AND Leishmania (Viannia) utingensis.</title>
        <authorList>
            <person name="Resadore F."/>
            <person name="Custodio M.G.F."/>
            <person name="Boite M.C."/>
            <person name="Cupolillo E."/>
            <person name="Ferreira G.E.M."/>
        </authorList>
    </citation>
    <scope>NUCLEOTIDE SEQUENCE [LARGE SCALE GENOMIC DNA]</scope>
    <source>
        <strain evidence="2 3">MHOM/BR/1966/M15733</strain>
    </source>
</reference>
<evidence type="ECO:0000313" key="3">
    <source>
        <dbReference type="Proteomes" id="UP001500131"/>
    </source>
</evidence>
<feature type="compositionally biased region" description="Low complexity" evidence="1">
    <location>
        <begin position="703"/>
        <end position="720"/>
    </location>
</feature>
<feature type="region of interest" description="Disordered" evidence="1">
    <location>
        <begin position="690"/>
        <end position="734"/>
    </location>
</feature>
<sequence length="1146" mass="122912">MRRLQRYITVTTSSWRGRCTISGTPRLLCYFQGNLSECTPRCRHQLCLSRAHEKTVEQSTIRSHPPQRGRRRHVLAEVYGRQASRAAVVDVDVTVTCSSLMSELQRLFPWSTSYCLWQERRRQTSAPSARSALSSAAAQEEDCTSSEPYTSGEGYDWRRLFLVRYEPHPALLSATLTTQRGGAERGCSGTSAATAVGAARRGHRASQRCSRSSRQSRADICGTTLNTAAALLNSATPTAVVAGGTCESGALQLWQAVLLSSSSWCMEASSCPHNKSQVSGSSHTAPGDAARAMVAGRQGCRAGPRTPAARMADSPSARYAGKGMRTKRAAVPSNMPSEFPAPPLLAWTAPPSYELYYLSGDVDRPRRRAASSGQLDSAPATGATRPPLEHRPQRSDIVRRLRRVGCLHAIPGLPQLPPMLLSREDATPSAEARDDSLLVCAESTHQRTKCAAQEGADETNTLQVAAAADKAHDIRDDGDTFVEEGNVLGGTVCSLHDYCLYLTGSGHLEEDEAVNGADKAAYRSPSHTGQPATDSPASSGRGARVFERACERVGGTAGVSHVAPVDAAAAASSPSSPSPTINAAAPAAMCFFASPLSRGAEQAGRGIRSTTFAERWGVLGDDEGGTEDFSGLYGHQQQQQLGRKQAGATAGIHPRRLYEDVGHHHWNCISCRAFVDEMVRVRRRSHEPSSVTAALSAHPSAPPQRASIAAPAPRRQQQAAHNRHERTASTSGGAVLPFSSTPCAAPSLWVSDLPEMGCSAAALSASHGVGVLLAHPHEWIYFSVLFHVHAAQLPSACAHSAARLASHRSLDLSHLYCFLDPPCRLSTEELEEWARATRERRSERERARGRCHNHRRAGDSRGEDEEEGGKHIRRAPPSSPPAYCAAAQTHPHASRLSCGTTTSCRATAVASEPPSPSAALAAAPSMTGPRTWLVYVHPDVSLRTLPRLWACAVGEAASSSGSEAGVGVGERDGQDEHEDALPSYFHSALARTQRRQAAEVEMVCRYLLPRTSLRRGSPPALLARQAQASVGARARRSRGCLAPAAPAKATTAVAFPTPSTETLVTPDAAAQRRSTSAAALPLEDDEHRQQQLQALACGFTVSPLPRSIDLLKRRHWLTKPFVLVEEMKYGRVIKYGPTELAAPRVL</sequence>
<feature type="region of interest" description="Disordered" evidence="1">
    <location>
        <begin position="127"/>
        <end position="150"/>
    </location>
</feature>
<accession>A0AAW3AZX7</accession>
<feature type="compositionally biased region" description="Basic and acidic residues" evidence="1">
    <location>
        <begin position="839"/>
        <end position="848"/>
    </location>
</feature>
<feature type="region of interest" description="Disordered" evidence="1">
    <location>
        <begin position="520"/>
        <end position="542"/>
    </location>
</feature>
<feature type="region of interest" description="Disordered" evidence="1">
    <location>
        <begin position="367"/>
        <end position="396"/>
    </location>
</feature>
<feature type="compositionally biased region" description="Low complexity" evidence="1">
    <location>
        <begin position="127"/>
        <end position="138"/>
    </location>
</feature>
<feature type="compositionally biased region" description="Basic and acidic residues" evidence="1">
    <location>
        <begin position="387"/>
        <end position="396"/>
    </location>
</feature>
<feature type="compositionally biased region" description="Polar residues" evidence="1">
    <location>
        <begin position="525"/>
        <end position="538"/>
    </location>
</feature>
<feature type="region of interest" description="Disordered" evidence="1">
    <location>
        <begin position="299"/>
        <end position="334"/>
    </location>
</feature>
<dbReference type="EMBL" id="JBAMZK010000003">
    <property type="protein sequence ID" value="KAL0513742.1"/>
    <property type="molecule type" value="Genomic_DNA"/>
</dbReference>
<gene>
    <name evidence="2" type="ORF">Q4I31_000755</name>
</gene>
<comment type="caution">
    <text evidence="2">The sequence shown here is derived from an EMBL/GenBank/DDBJ whole genome shotgun (WGS) entry which is preliminary data.</text>
</comment>
<evidence type="ECO:0000313" key="2">
    <source>
        <dbReference type="EMBL" id="KAL0513742.1"/>
    </source>
</evidence>
<protein>
    <submittedName>
        <fullName evidence="2">Uncharacterized protein</fullName>
    </submittedName>
</protein>
<proteinExistence type="predicted"/>
<feature type="region of interest" description="Disordered" evidence="1">
    <location>
        <begin position="839"/>
        <end position="886"/>
    </location>
</feature>
<dbReference type="AlphaFoldDB" id="A0AAW3AZX7"/>
<keyword evidence="3" id="KW-1185">Reference proteome</keyword>